<feature type="region of interest" description="Disordered" evidence="1">
    <location>
        <begin position="42"/>
        <end position="63"/>
    </location>
</feature>
<sequence length="63" mass="6849">ELVPSYQCSGDPPPVRLPCEMPCPGDCVLGHWSPWTSCSQSCSSKHHEGKQSRSRLVLALPGE</sequence>
<comment type="caution">
    <text evidence="2">The sequence shown here is derived from an EMBL/GenBank/DDBJ whole genome shotgun (WGS) entry which is preliminary data.</text>
</comment>
<dbReference type="EMBL" id="JAMKFB020000011">
    <property type="protein sequence ID" value="KAL0180922.1"/>
    <property type="molecule type" value="Genomic_DNA"/>
</dbReference>
<accession>A0ABD0Q403</accession>
<keyword evidence="3" id="KW-1185">Reference proteome</keyword>
<organism evidence="2 3">
    <name type="scientific">Cirrhinus mrigala</name>
    <name type="common">Mrigala</name>
    <dbReference type="NCBI Taxonomy" id="683832"/>
    <lineage>
        <taxon>Eukaryota</taxon>
        <taxon>Metazoa</taxon>
        <taxon>Chordata</taxon>
        <taxon>Craniata</taxon>
        <taxon>Vertebrata</taxon>
        <taxon>Euteleostomi</taxon>
        <taxon>Actinopterygii</taxon>
        <taxon>Neopterygii</taxon>
        <taxon>Teleostei</taxon>
        <taxon>Ostariophysi</taxon>
        <taxon>Cypriniformes</taxon>
        <taxon>Cyprinidae</taxon>
        <taxon>Labeoninae</taxon>
        <taxon>Labeonini</taxon>
        <taxon>Cirrhinus</taxon>
    </lineage>
</organism>
<evidence type="ECO:0000256" key="1">
    <source>
        <dbReference type="SAM" id="MobiDB-lite"/>
    </source>
</evidence>
<evidence type="ECO:0000313" key="2">
    <source>
        <dbReference type="EMBL" id="KAL0180922.1"/>
    </source>
</evidence>
<dbReference type="Proteomes" id="UP001529510">
    <property type="component" value="Unassembled WGS sequence"/>
</dbReference>
<feature type="non-terminal residue" evidence="2">
    <location>
        <position position="63"/>
    </location>
</feature>
<gene>
    <name evidence="2" type="ORF">M9458_023328</name>
</gene>
<name>A0ABD0Q403_CIRMR</name>
<dbReference type="Gene3D" id="2.20.100.10">
    <property type="entry name" value="Thrombospondin type-1 (TSP1) repeat"/>
    <property type="match status" value="1"/>
</dbReference>
<dbReference type="SUPFAM" id="SSF82895">
    <property type="entry name" value="TSP-1 type 1 repeat"/>
    <property type="match status" value="1"/>
</dbReference>
<protein>
    <submittedName>
        <fullName evidence="2">Uncharacterized protein</fullName>
    </submittedName>
</protein>
<evidence type="ECO:0000313" key="3">
    <source>
        <dbReference type="Proteomes" id="UP001529510"/>
    </source>
</evidence>
<reference evidence="2 3" key="1">
    <citation type="submission" date="2024-05" db="EMBL/GenBank/DDBJ databases">
        <title>Genome sequencing and assembly of Indian major carp, Cirrhinus mrigala (Hamilton, 1822).</title>
        <authorList>
            <person name="Mohindra V."/>
            <person name="Chowdhury L.M."/>
            <person name="Lal K."/>
            <person name="Jena J.K."/>
        </authorList>
    </citation>
    <scope>NUCLEOTIDE SEQUENCE [LARGE SCALE GENOMIC DNA]</scope>
    <source>
        <strain evidence="2">CM1030</strain>
        <tissue evidence="2">Blood</tissue>
    </source>
</reference>
<dbReference type="AlphaFoldDB" id="A0ABD0Q403"/>
<feature type="non-terminal residue" evidence="2">
    <location>
        <position position="1"/>
    </location>
</feature>
<dbReference type="InterPro" id="IPR036383">
    <property type="entry name" value="TSP1_rpt_sf"/>
</dbReference>
<proteinExistence type="predicted"/>
<dbReference type="InterPro" id="IPR000884">
    <property type="entry name" value="TSP1_rpt"/>
</dbReference>
<dbReference type="FunFam" id="2.20.100.10:FF:000014">
    <property type="entry name" value="Thrombospondin type 1 domain containing 7A"/>
    <property type="match status" value="1"/>
</dbReference>
<dbReference type="Pfam" id="PF00090">
    <property type="entry name" value="TSP_1"/>
    <property type="match status" value="1"/>
</dbReference>
<dbReference type="PROSITE" id="PS50092">
    <property type="entry name" value="TSP1"/>
    <property type="match status" value="1"/>
</dbReference>